<name>A0A1F7KF91_9BACT</name>
<evidence type="ECO:0000256" key="1">
    <source>
        <dbReference type="SAM" id="Phobius"/>
    </source>
</evidence>
<comment type="caution">
    <text evidence="2">The sequence shown here is derived from an EMBL/GenBank/DDBJ whole genome shotgun (WGS) entry which is preliminary data.</text>
</comment>
<keyword evidence="1" id="KW-0812">Transmembrane</keyword>
<proteinExistence type="predicted"/>
<evidence type="ECO:0000313" key="3">
    <source>
        <dbReference type="Proteomes" id="UP000178450"/>
    </source>
</evidence>
<feature type="transmembrane region" description="Helical" evidence="1">
    <location>
        <begin position="1376"/>
        <end position="1397"/>
    </location>
</feature>
<evidence type="ECO:0000313" key="2">
    <source>
        <dbReference type="EMBL" id="OGK66525.1"/>
    </source>
</evidence>
<dbReference type="EMBL" id="MGBG01000006">
    <property type="protein sequence ID" value="OGK66525.1"/>
    <property type="molecule type" value="Genomic_DNA"/>
</dbReference>
<dbReference type="Proteomes" id="UP000178450">
    <property type="component" value="Unassembled WGS sequence"/>
</dbReference>
<keyword evidence="1" id="KW-1133">Transmembrane helix</keyword>
<keyword evidence="1" id="KW-0472">Membrane</keyword>
<gene>
    <name evidence="2" type="ORF">A2209_00810</name>
</gene>
<protein>
    <submittedName>
        <fullName evidence="2">Uncharacterized protein</fullName>
    </submittedName>
</protein>
<accession>A0A1F7KF91</accession>
<organism evidence="2 3">
    <name type="scientific">Candidatus Roizmanbacteria bacterium RIFOXYA1_FULL_41_12</name>
    <dbReference type="NCBI Taxonomy" id="1802082"/>
    <lineage>
        <taxon>Bacteria</taxon>
        <taxon>Candidatus Roizmaniibacteriota</taxon>
    </lineage>
</organism>
<reference evidence="2 3" key="1">
    <citation type="journal article" date="2016" name="Nat. Commun.">
        <title>Thousands of microbial genomes shed light on interconnected biogeochemical processes in an aquifer system.</title>
        <authorList>
            <person name="Anantharaman K."/>
            <person name="Brown C.T."/>
            <person name="Hug L.A."/>
            <person name="Sharon I."/>
            <person name="Castelle C.J."/>
            <person name="Probst A.J."/>
            <person name="Thomas B.C."/>
            <person name="Singh A."/>
            <person name="Wilkins M.J."/>
            <person name="Karaoz U."/>
            <person name="Brodie E.L."/>
            <person name="Williams K.H."/>
            <person name="Hubbard S.S."/>
            <person name="Banfield J.F."/>
        </authorList>
    </citation>
    <scope>NUCLEOTIDE SEQUENCE [LARGE SCALE GENOMIC DNA]</scope>
</reference>
<sequence length="1407" mass="159975">MNNTEQHNQANREPPALKKSLFEAVKDFFRNVNPAQADAAEEYLNKTPEKIDPARPIETQQKLRQQTQKTRLDDLKQTIEIANVSFQGNATELVVEQAREVAAEVANKTNIMGFQIEFYKKMAALSVDDQYALPYARYIAQSLETVSLADTLSSAKQKAQLALEIFVAETGETNAAIPTLKKIISSILNSHHESDVNDYFKGAEFKGLCQNYGLSQEQVDNLVVKSIEKEESLAIDVEPEMNLEAVKNNLLNAYDNIKDRVTLDLELLSMSSEKVLILLRTIDQDKAEGHNIFQDKERLNVLNESDQKNRLLKDSVVNKWIDDYIAKYGLSGTKAENLKTQVMDYYLRFRNRVYLEKMRNYSKSREVYGYPRDPYMRWVDLLNDNIIAADLMLSSYDSFLYSEYFKGQTAAAIVKENQIEQAVKAAKAEDRFAISDHMIYGDIMRDLKQGYLAEMSLEGDPNYVNMKQRISGAIAKMKMEPEIKEPVTFGSVYTRKRTASGRKSKPEISKKGMDIIFVYSRFFEDVAEGGEFTEEGYLADDTLAHMTAVYPKAMDELKQAYQTLAEIVKIAESKGDAEGLSEAAGKVTSALVDSVVEEAPIALVAMQSYLRLIRQKLAANGGIITPDMFGSTSYVKGEFSKLLEMDVKNPHQITDFEKDVYLKMGMGLAFASGEMQATLANARPPMSLSINELPKEIADKIKDGKPLTIKEMKALEGNFGPNFRDFNFRGLLMNINPLLWLHTWIKFNDYGVFNLSYTPYKTGESAIDAVTNYDLSQQIMFSTFLGLSEEAVEYFDGTYKIPALELARMNQKMSIEKRGGVREKVKQLLKTDFEVTQELGKLQQVDGNKSFEKLMQVSPLLAYSLLTDKDIADHVRVHWQVNGESVETSKLSTEFKEKKIKELLDYMHLYYPTFFTSIEQPMFFRRKELSFSQKIKERILAEMRESNNNTGYWLLLNQREINQTVTHSADIHPLGDKYMHENIIGTKRVNERMTLMMMQLQTYLQEKGDRSLSERKNLRDFVQATNPAEYDQGLSKSLDKAVDGIINLYNLQPKNKTEIRQMFIKYAKDIYYGEKGESQENNKSLFARGKYLGNTKLNSAEAAKIKKTGKGMSIPDDVINKYGSNLKDYYARLINSGIIIEPFDWAYFDKTQLNYQATGLKMTGRQIGDYSHGYMAYSAKYMDAVTALQDAISQPKESKKILQAAIDKFEGSINAISTAYSGEAAGEAGWLANAFINYPFIPSRLKDIPIAGKLPVLHSWATLFNHDDRLHLNAFDAKARKEMLDHVLKKPWSKAFLHHLQDNKKMTGLKKSLDIGQGKDGKPLLSIPLPKFLQGLVGRQFDEVYKKGKDDFSIKSMKSFLKVEDWWVGGKENFGLGYNTLMTIFVIGFLLMMFQAIKEGMKEVEIK</sequence>